<evidence type="ECO:0000256" key="1">
    <source>
        <dbReference type="SAM" id="Phobius"/>
    </source>
</evidence>
<protein>
    <submittedName>
        <fullName evidence="3">Uncharacterized protein</fullName>
    </submittedName>
</protein>
<dbReference type="Proteomes" id="UP000663877">
    <property type="component" value="Unassembled WGS sequence"/>
</dbReference>
<proteinExistence type="predicted"/>
<comment type="caution">
    <text evidence="3">The sequence shown here is derived from an EMBL/GenBank/DDBJ whole genome shotgun (WGS) entry which is preliminary data.</text>
</comment>
<evidence type="ECO:0000313" key="4">
    <source>
        <dbReference type="Proteomes" id="UP000663832"/>
    </source>
</evidence>
<dbReference type="AlphaFoldDB" id="A0A815XEP0"/>
<dbReference type="EMBL" id="CAJNOM010000754">
    <property type="protein sequence ID" value="CAF1556524.1"/>
    <property type="molecule type" value="Genomic_DNA"/>
</dbReference>
<accession>A0A815XEP0</accession>
<dbReference type="OrthoDB" id="10511075at2759"/>
<keyword evidence="1" id="KW-0812">Transmembrane</keyword>
<name>A0A815XEP0_9BILA</name>
<keyword evidence="1" id="KW-0472">Membrane</keyword>
<reference evidence="3" key="1">
    <citation type="submission" date="2021-02" db="EMBL/GenBank/DDBJ databases">
        <authorList>
            <person name="Nowell W R."/>
        </authorList>
    </citation>
    <scope>NUCLEOTIDE SEQUENCE</scope>
</reference>
<gene>
    <name evidence="2" type="ORF">BJG266_LOCUS26905</name>
    <name evidence="3" type="ORF">QVE165_LOCUS47530</name>
</gene>
<organism evidence="3 4">
    <name type="scientific">Adineta steineri</name>
    <dbReference type="NCBI Taxonomy" id="433720"/>
    <lineage>
        <taxon>Eukaryota</taxon>
        <taxon>Metazoa</taxon>
        <taxon>Spiralia</taxon>
        <taxon>Gnathifera</taxon>
        <taxon>Rotifera</taxon>
        <taxon>Eurotatoria</taxon>
        <taxon>Bdelloidea</taxon>
        <taxon>Adinetida</taxon>
        <taxon>Adinetidae</taxon>
        <taxon>Adineta</taxon>
    </lineage>
</organism>
<dbReference type="Proteomes" id="UP000663832">
    <property type="component" value="Unassembled WGS sequence"/>
</dbReference>
<keyword evidence="1" id="KW-1133">Transmembrane helix</keyword>
<feature type="transmembrane region" description="Helical" evidence="1">
    <location>
        <begin position="55"/>
        <end position="78"/>
    </location>
</feature>
<sequence>MGTLKNAQRSVIAAIVLSSIAYAQIFYCYEANLTNTSLQCYGRNAWCRLLIDTEFVSITVLIPSMMMLIFGLLTILSIHKVILRQIQPITKSGNIYTLSGGTIFRKALRDFALD</sequence>
<keyword evidence="4" id="KW-1185">Reference proteome</keyword>
<evidence type="ECO:0000313" key="2">
    <source>
        <dbReference type="EMBL" id="CAF1201026.1"/>
    </source>
</evidence>
<dbReference type="EMBL" id="CAJNOI010000235">
    <property type="protein sequence ID" value="CAF1201026.1"/>
    <property type="molecule type" value="Genomic_DNA"/>
</dbReference>
<evidence type="ECO:0000313" key="3">
    <source>
        <dbReference type="EMBL" id="CAF1556524.1"/>
    </source>
</evidence>